<dbReference type="GO" id="GO:0006302">
    <property type="term" value="P:double-strand break repair"/>
    <property type="evidence" value="ECO:0007669"/>
    <property type="project" value="TreeGrafter"/>
</dbReference>
<evidence type="ECO:0000313" key="3">
    <source>
        <dbReference type="Proteomes" id="UP000307657"/>
    </source>
</evidence>
<dbReference type="PANTHER" id="PTHR32182">
    <property type="entry name" value="DNA REPLICATION AND REPAIR PROTEIN RECF"/>
    <property type="match status" value="1"/>
</dbReference>
<organism evidence="2 3">
    <name type="scientific">Pontimicrobium aquaticum</name>
    <dbReference type="NCBI Taxonomy" id="2565367"/>
    <lineage>
        <taxon>Bacteria</taxon>
        <taxon>Pseudomonadati</taxon>
        <taxon>Bacteroidota</taxon>
        <taxon>Flavobacteriia</taxon>
        <taxon>Flavobacteriales</taxon>
        <taxon>Flavobacteriaceae</taxon>
        <taxon>Pontimicrobium</taxon>
    </lineage>
</organism>
<gene>
    <name evidence="2" type="ORF">E5167_11605</name>
</gene>
<dbReference type="Gene3D" id="3.40.50.300">
    <property type="entry name" value="P-loop containing nucleotide triphosphate hydrolases"/>
    <property type="match status" value="1"/>
</dbReference>
<dbReference type="OrthoDB" id="9815944at2"/>
<dbReference type="PANTHER" id="PTHR32182:SF25">
    <property type="entry name" value="SLR1056 PROTEIN"/>
    <property type="match status" value="1"/>
</dbReference>
<dbReference type="AlphaFoldDB" id="A0A4U0EQR0"/>
<name>A0A4U0EQR0_9FLAO</name>
<feature type="domain" description="Endonuclease GajA/Old nuclease/RecF-like AAA" evidence="1">
    <location>
        <begin position="13"/>
        <end position="345"/>
    </location>
</feature>
<dbReference type="SUPFAM" id="SSF52540">
    <property type="entry name" value="P-loop containing nucleoside triphosphate hydrolases"/>
    <property type="match status" value="1"/>
</dbReference>
<reference evidence="2 3" key="1">
    <citation type="submission" date="2019-04" db="EMBL/GenBank/DDBJ databases">
        <title>Lacinutrix sp. nov., isolated from marine water.</title>
        <authorList>
            <person name="Kim W."/>
        </authorList>
    </citation>
    <scope>NUCLEOTIDE SEQUENCE [LARGE SCALE GENOMIC DNA]</scope>
    <source>
        <strain evidence="2 3">CAU 1491</strain>
    </source>
</reference>
<evidence type="ECO:0000259" key="1">
    <source>
        <dbReference type="Pfam" id="PF13175"/>
    </source>
</evidence>
<protein>
    <recommendedName>
        <fullName evidence="1">Endonuclease GajA/Old nuclease/RecF-like AAA domain-containing protein</fullName>
    </recommendedName>
</protein>
<dbReference type="EMBL" id="SUPL01000006">
    <property type="protein sequence ID" value="TJY33960.1"/>
    <property type="molecule type" value="Genomic_DNA"/>
</dbReference>
<keyword evidence="3" id="KW-1185">Reference proteome</keyword>
<dbReference type="Pfam" id="PF13175">
    <property type="entry name" value="AAA_15"/>
    <property type="match status" value="1"/>
</dbReference>
<dbReference type="InterPro" id="IPR027417">
    <property type="entry name" value="P-loop_NTPase"/>
</dbReference>
<proteinExistence type="predicted"/>
<dbReference type="InterPro" id="IPR041685">
    <property type="entry name" value="AAA_GajA/Old/RecF-like"/>
</dbReference>
<sequence length="345" mass="39897">MCLIVCNNNFGFMKLKSIELTNYRSINSVKISLKRIYGSNTYCLFGINESGKSSFLTGLAQYDEKDINYPIDYFDDTQPVKLIFEYQLDKDDNFGLRNKLEKDFDFPKEVLRKISVANVGIEISYTPNEESKRSLKEEIQFKTSKFVGYKLEDSKLIKTDSDGEFFDMHEFMLNNLSDHFWAFSHKIVLWSAMDIYLIKDEIDLNEFMENPTGISIPLTNAFALSGISENEIENTISKLKDPASIRNLESLLSEEVTNHILKVWRNHPIKVLFKINENKITLLVEDDGVKHKSKLTHQRSDGFRQFISFLLSISAESNNDELTNTMMLLDEPETHLHPQAQIDLI</sequence>
<comment type="caution">
    <text evidence="2">The sequence shown here is derived from an EMBL/GenBank/DDBJ whole genome shotgun (WGS) entry which is preliminary data.</text>
</comment>
<dbReference type="Proteomes" id="UP000307657">
    <property type="component" value="Unassembled WGS sequence"/>
</dbReference>
<dbReference type="GO" id="GO:0000731">
    <property type="term" value="P:DNA synthesis involved in DNA repair"/>
    <property type="evidence" value="ECO:0007669"/>
    <property type="project" value="TreeGrafter"/>
</dbReference>
<evidence type="ECO:0000313" key="2">
    <source>
        <dbReference type="EMBL" id="TJY33960.1"/>
    </source>
</evidence>
<accession>A0A4U0EQR0</accession>